<dbReference type="AlphaFoldDB" id="A0A2I4G1S6"/>
<dbReference type="OrthoDB" id="10033309at2759"/>
<accession>A0A2I4G1S6</accession>
<dbReference type="Gramene" id="Jr13_22650_p1">
    <property type="protein sequence ID" value="cds.Jr13_22650_p1"/>
    <property type="gene ID" value="Jr13_22650"/>
</dbReference>
<name>A0A2I4G1S6_JUGRE</name>
<proteinExistence type="predicted"/>
<protein>
    <submittedName>
        <fullName evidence="2">Uncharacterized protein LOC109003969 isoform X2</fullName>
    </submittedName>
</protein>
<evidence type="ECO:0000313" key="1">
    <source>
        <dbReference type="Proteomes" id="UP000235220"/>
    </source>
</evidence>
<sequence>MEGAEEELERRSKFLNGLIQKKKAIDQQEQHDRLNVRVRACDMPLPLQNCAFRCARDQLDSMPGKLDSKRLALALKKVAITRTFSTRYFFGQWNLTLHMVQLGTAS</sequence>
<dbReference type="Proteomes" id="UP000235220">
    <property type="component" value="Chromosome 13"/>
</dbReference>
<gene>
    <name evidence="2" type="primary">LOC109003969</name>
</gene>
<organism evidence="1 2">
    <name type="scientific">Juglans regia</name>
    <name type="common">English walnut</name>
    <dbReference type="NCBI Taxonomy" id="51240"/>
    <lineage>
        <taxon>Eukaryota</taxon>
        <taxon>Viridiplantae</taxon>
        <taxon>Streptophyta</taxon>
        <taxon>Embryophyta</taxon>
        <taxon>Tracheophyta</taxon>
        <taxon>Spermatophyta</taxon>
        <taxon>Magnoliopsida</taxon>
        <taxon>eudicotyledons</taxon>
        <taxon>Gunneridae</taxon>
        <taxon>Pentapetalae</taxon>
        <taxon>rosids</taxon>
        <taxon>fabids</taxon>
        <taxon>Fagales</taxon>
        <taxon>Juglandaceae</taxon>
        <taxon>Juglans</taxon>
    </lineage>
</organism>
<evidence type="ECO:0000313" key="2">
    <source>
        <dbReference type="RefSeq" id="XP_018837859.1"/>
    </source>
</evidence>
<keyword evidence="1" id="KW-1185">Reference proteome</keyword>
<dbReference type="RefSeq" id="XP_018837859.1">
    <property type="nucleotide sequence ID" value="XM_018982314.2"/>
</dbReference>
<reference evidence="2" key="1">
    <citation type="submission" date="2025-08" db="UniProtKB">
        <authorList>
            <consortium name="RefSeq"/>
        </authorList>
    </citation>
    <scope>IDENTIFICATION</scope>
    <source>
        <tissue evidence="2">Leaves</tissue>
    </source>
</reference>
<dbReference type="GeneID" id="109003969"/>